<keyword evidence="3" id="KW-1185">Reference proteome</keyword>
<accession>A0A7T8KM50</accession>
<dbReference type="OrthoDB" id="7540217at2759"/>
<gene>
    <name evidence="2" type="ORF">FKW44_003605</name>
</gene>
<evidence type="ECO:0000256" key="1">
    <source>
        <dbReference type="SAM" id="MobiDB-lite"/>
    </source>
</evidence>
<feature type="region of interest" description="Disordered" evidence="1">
    <location>
        <begin position="1"/>
        <end position="32"/>
    </location>
</feature>
<evidence type="ECO:0000313" key="3">
    <source>
        <dbReference type="Proteomes" id="UP000595437"/>
    </source>
</evidence>
<feature type="compositionally biased region" description="Basic and acidic residues" evidence="1">
    <location>
        <begin position="14"/>
        <end position="23"/>
    </location>
</feature>
<dbReference type="Proteomes" id="UP000595437">
    <property type="component" value="Chromosome 2"/>
</dbReference>
<dbReference type="EMBL" id="CP045891">
    <property type="protein sequence ID" value="QQP58330.1"/>
    <property type="molecule type" value="Genomic_DNA"/>
</dbReference>
<proteinExistence type="predicted"/>
<dbReference type="AlphaFoldDB" id="A0A7T8KM50"/>
<evidence type="ECO:0000313" key="2">
    <source>
        <dbReference type="EMBL" id="QQP58330.1"/>
    </source>
</evidence>
<name>A0A7T8KM50_CALRO</name>
<reference evidence="3" key="1">
    <citation type="submission" date="2021-01" db="EMBL/GenBank/DDBJ databases">
        <title>Caligus Genome Assembly.</title>
        <authorList>
            <person name="Gallardo-Escarate C."/>
        </authorList>
    </citation>
    <scope>NUCLEOTIDE SEQUENCE [LARGE SCALE GENOMIC DNA]</scope>
</reference>
<organism evidence="2 3">
    <name type="scientific">Caligus rogercresseyi</name>
    <name type="common">Sea louse</name>
    <dbReference type="NCBI Taxonomy" id="217165"/>
    <lineage>
        <taxon>Eukaryota</taxon>
        <taxon>Metazoa</taxon>
        <taxon>Ecdysozoa</taxon>
        <taxon>Arthropoda</taxon>
        <taxon>Crustacea</taxon>
        <taxon>Multicrustacea</taxon>
        <taxon>Hexanauplia</taxon>
        <taxon>Copepoda</taxon>
        <taxon>Siphonostomatoida</taxon>
        <taxon>Caligidae</taxon>
        <taxon>Caligus</taxon>
    </lineage>
</organism>
<protein>
    <submittedName>
        <fullName evidence="2">Uncharacterized protein</fullName>
    </submittedName>
</protein>
<sequence>MEEEKGMQCSLPSGREESKRGDRVLQLPPNSTVYDHGRLGTLSKRMMLIAKAFSVPGGHQDRRVCPEVKRKVNEDGNKVLRQAGAEMGCSMQTIANTINNLGLQETQAGCLEKPPLPLEPGLVAYPSSP</sequence>